<evidence type="ECO:0000259" key="8">
    <source>
        <dbReference type="PROSITE" id="PS50157"/>
    </source>
</evidence>
<feature type="domain" description="C2H2-type" evidence="8">
    <location>
        <begin position="744"/>
        <end position="772"/>
    </location>
</feature>
<dbReference type="PROSITE" id="PS50157">
    <property type="entry name" value="ZINC_FINGER_C2H2_2"/>
    <property type="match status" value="21"/>
</dbReference>
<feature type="domain" description="ZAD" evidence="9">
    <location>
        <begin position="10"/>
        <end position="85"/>
    </location>
</feature>
<feature type="region of interest" description="Disordered" evidence="7">
    <location>
        <begin position="400"/>
        <end position="419"/>
    </location>
</feature>
<feature type="region of interest" description="Disordered" evidence="7">
    <location>
        <begin position="922"/>
        <end position="952"/>
    </location>
</feature>
<feature type="region of interest" description="Disordered" evidence="7">
    <location>
        <begin position="1310"/>
        <end position="1346"/>
    </location>
</feature>
<feature type="domain" description="C2H2-type" evidence="8">
    <location>
        <begin position="524"/>
        <end position="547"/>
    </location>
</feature>
<evidence type="ECO:0000256" key="7">
    <source>
        <dbReference type="SAM" id="MobiDB-lite"/>
    </source>
</evidence>
<evidence type="ECO:0000256" key="1">
    <source>
        <dbReference type="ARBA" id="ARBA00022723"/>
    </source>
</evidence>
<feature type="domain" description="C2H2-type" evidence="8">
    <location>
        <begin position="1091"/>
        <end position="1121"/>
    </location>
</feature>
<feature type="compositionally biased region" description="Basic and acidic residues" evidence="7">
    <location>
        <begin position="400"/>
        <end position="411"/>
    </location>
</feature>
<keyword evidence="3 5" id="KW-0863">Zinc-finger</keyword>
<dbReference type="Gene3D" id="3.30.160.60">
    <property type="entry name" value="Classic Zinc Finger"/>
    <property type="match status" value="13"/>
</dbReference>
<feature type="domain" description="C2H2-type" evidence="8">
    <location>
        <begin position="319"/>
        <end position="347"/>
    </location>
</feature>
<feature type="domain" description="C2H2-type" evidence="8">
    <location>
        <begin position="1523"/>
        <end position="1550"/>
    </location>
</feature>
<feature type="compositionally biased region" description="Acidic residues" evidence="7">
    <location>
        <begin position="1792"/>
        <end position="1802"/>
    </location>
</feature>
<dbReference type="GO" id="GO:0008270">
    <property type="term" value="F:zinc ion binding"/>
    <property type="evidence" value="ECO:0007669"/>
    <property type="project" value="UniProtKB-UniRule"/>
</dbReference>
<feature type="binding site" evidence="6">
    <location>
        <position position="15"/>
    </location>
    <ligand>
        <name>Zn(2+)</name>
        <dbReference type="ChEBI" id="CHEBI:29105"/>
    </ligand>
</feature>
<feature type="region of interest" description="Disordered" evidence="7">
    <location>
        <begin position="1883"/>
        <end position="1905"/>
    </location>
</feature>
<dbReference type="PANTHER" id="PTHR24379:SF121">
    <property type="entry name" value="C2H2-TYPE DOMAIN-CONTAINING PROTEIN"/>
    <property type="match status" value="1"/>
</dbReference>
<evidence type="ECO:0000256" key="4">
    <source>
        <dbReference type="ARBA" id="ARBA00022833"/>
    </source>
</evidence>
<dbReference type="InterPro" id="IPR036236">
    <property type="entry name" value="Znf_C2H2_sf"/>
</dbReference>
<feature type="domain" description="C2H2-type" evidence="8">
    <location>
        <begin position="250"/>
        <end position="277"/>
    </location>
</feature>
<evidence type="ECO:0000256" key="6">
    <source>
        <dbReference type="PROSITE-ProRule" id="PRU01263"/>
    </source>
</evidence>
<feature type="domain" description="C2H2-type" evidence="8">
    <location>
        <begin position="1373"/>
        <end position="1402"/>
    </location>
</feature>
<dbReference type="PANTHER" id="PTHR24379">
    <property type="entry name" value="KRAB AND ZINC FINGER DOMAIN-CONTAINING"/>
    <property type="match status" value="1"/>
</dbReference>
<feature type="binding site" evidence="6">
    <location>
        <position position="61"/>
    </location>
    <ligand>
        <name>Zn(2+)</name>
        <dbReference type="ChEBI" id="CHEBI:29105"/>
    </ligand>
</feature>
<feature type="domain" description="C2H2-type" evidence="8">
    <location>
        <begin position="1645"/>
        <end position="1668"/>
    </location>
</feature>
<evidence type="ECO:0000256" key="3">
    <source>
        <dbReference type="ARBA" id="ARBA00022771"/>
    </source>
</evidence>
<keyword evidence="2" id="KW-0677">Repeat</keyword>
<dbReference type="SUPFAM" id="SSF57716">
    <property type="entry name" value="Glucocorticoid receptor-like (DNA-binding domain)"/>
    <property type="match status" value="1"/>
</dbReference>
<proteinExistence type="predicted"/>
<dbReference type="InterPro" id="IPR013087">
    <property type="entry name" value="Znf_C2H2_type"/>
</dbReference>
<dbReference type="PROSITE" id="PS00028">
    <property type="entry name" value="ZINC_FINGER_C2H2_1"/>
    <property type="match status" value="23"/>
</dbReference>
<feature type="domain" description="C2H2-type" evidence="8">
    <location>
        <begin position="907"/>
        <end position="934"/>
    </location>
</feature>
<dbReference type="Pfam" id="PF00096">
    <property type="entry name" value="zf-C2H2"/>
    <property type="match status" value="5"/>
</dbReference>
<feature type="domain" description="C2H2-type" evidence="8">
    <location>
        <begin position="484"/>
        <end position="511"/>
    </location>
</feature>
<keyword evidence="4 6" id="KW-0862">Zinc</keyword>
<dbReference type="SMART" id="SM00355">
    <property type="entry name" value="ZnF_C2H2"/>
    <property type="match status" value="33"/>
</dbReference>
<feature type="domain" description="C2H2-type" evidence="8">
    <location>
        <begin position="602"/>
        <end position="630"/>
    </location>
</feature>
<accession>A0A7R8VJ08</accession>
<feature type="compositionally biased region" description="Basic and acidic residues" evidence="7">
    <location>
        <begin position="929"/>
        <end position="938"/>
    </location>
</feature>
<sequence>MSFDTESYMQLCRLCASYQAIKMEIYGKEGTGRNLVEKIEICLPFKVCQDDHLPKSLCYRCMYLLENFYDFRKNCVNSVSLLESCLTDPEGLEVNPELRLEYERLQSQLREVKCRNKKGEVGETDNSMPRLEPQVLDQGPYTVPVPNVVGRNGRRPSGEPAKQQAHSSAPVMDDTGDYHENNHKPAIVDQTAVVLDHLSCTFSVDLCPWTLTVEYLFCPHRKAEVGTFPRSNEAVELNTTGASKKPTSLLSCPYCTKAFYSQGRLSLHIKCHNGEEVPGAGANTAGKRPFSCDLCHRSYTLSKHLWGHMNSAHKGDPAVTCPVCGRVCSTCANLEEHKRSKHGQSRLLLSMLYATLVLVSRCTCVLCLCAGLEDGEVVESTYTDNAEAKEPLERAFKSESELRVKRQERAGGGKTQGGEVSLLKQTLLKSRKRAANRDGEEVDVEAAKKHAPEAVPPDSNPGNRRKSSKPRKIARCESGEEEEYTCEVCFDTFPSSEHLVEHGAVHCGYEEEALETSGDRDKPFTCLLCDKSFSVRQALSRHFHACHGIDPSDVDVFGSTSDPLHKQMFVPSAEDMMEMETGIVGGGAEVNSGQDASGKQFFSCEVCIREFHDRGSLWLHMLHAHRDQAGFACGVCLKICGNNDHLGAHWRQHVGGADNRRYVCTVCGRQHDTRKKLVHHVGIHALENGEGGFFDPESFVVQNQAFYSSEHKEKDGGVVSDYGASSGSDRWALESPTQTHADNYSCEICYKSFPSEEGLVKHKRNAHKEELAGGGTLPRGSYQLFFVCELCGSSHGSKSERWRHVYQTHCGQATLTCDRPTCGKVFTTQALRTEHCASHHQKQGAVPNTCEVCGKLWGSRVDFWKHMMGVHPDLVALTCGVCLKVLCDLVELKTHVRATHWPLTNEFSCDLCGRPYSNKSKMSRHRKIHGDDSQDPRILENTNSSKKHLSLSGAKNPDLMKKSILKIPDPSAVGLSLDPKRLLHPTLWCETCPHLHFTTVAQLGHHRRTVHNLYPCDLCTKFYSRTTHLLYHVVKAHSNHPELRCSVCGKMCRSKSAVAAHIAAKHFPREAKKQNHQPSFKSAATKKPSTQTCSLCSKTFWKRSVYRRHYKACRAKNAFKPAPEALVCEVCPDIAPTTKTELMTHIRDHHAGHPSFCCPVEGCGRMVRSRSDLELHQKMHDEGKPHATCDLCGNVYNHESRARKHMFLYHKRAELAGLCGVCLKNLPDMERLKEHVIAEHPANLEAPFTCQVCAKTLSNNSKVCQHVLTCHPSVVACRTCLQVFPDRSDLQTHRKEVHDCYDMVREDQTTDNVKDEMEKKPEVAPLKEGESPPKRSRRSYECDSCGEQLTSPSLLSDHKKRSHSLQVNETKPYHCGVCDKNFSNKTSYWKHINSPIHLNTKMIKSASSNSARGISPIDNKIPLVVLPNLGELDLKLEASPAKTTRPESKKGYDSSGACFCSVCGKQWPAKRHLWQHLIRYHQREAAVTCGVCLAVCVDYPDLSRHLAQHQSSAHRPREGTNNFVCQTCGRYHNARAKLQQHATIHVVLGPGPEGQPPSLGDLRATCDTCLESFPDMEALGFHQRTQHCGDTDILTPKMEMTMLFDCVECGLAFSSERDLNTHEGTHRSLQGSFNFNDEDDDDEAFPCGKCGEVFDDSDALIEHIQGAHGKVFACRRCGDKSFSTYLNLTKHYRVCKSKGGRNLKEDRTLRPAEDPSNMAPLDENMESLLIKEELMETDTGSDPLDEAEDSPLSSSGIQVRRDFSCLMDETGTNPSPLQTENCESLPNGDLGDLSESELDESNENSITKHEPNEEPFQGGPESVGRSTEDLADTLGADISNGSTDSCGLVPGTSTKLQTLVEEQMDALGTNKLDHRGNSWGIDNEDCAGTDIDERTTPRGDQLSAEATSDEYLNSLDNALDILEAQNV</sequence>
<feature type="compositionally biased region" description="Basic residues" evidence="7">
    <location>
        <begin position="463"/>
        <end position="473"/>
    </location>
</feature>
<dbReference type="SUPFAM" id="SSF57667">
    <property type="entry name" value="beta-beta-alpha zinc fingers"/>
    <property type="match status" value="8"/>
</dbReference>
<dbReference type="Gene3D" id="3.40.1800.20">
    <property type="match status" value="1"/>
</dbReference>
<protein>
    <submittedName>
        <fullName evidence="10">Uncharacterized protein</fullName>
    </submittedName>
</protein>
<feature type="domain" description="C2H2-type" evidence="8">
    <location>
        <begin position="1014"/>
        <end position="1042"/>
    </location>
</feature>
<feature type="domain" description="C2H2-type" evidence="8">
    <location>
        <begin position="290"/>
        <end position="318"/>
    </location>
</feature>
<feature type="domain" description="C2H2-type" evidence="8">
    <location>
        <begin position="1604"/>
        <end position="1631"/>
    </location>
</feature>
<dbReference type="PROSITE" id="PS51915">
    <property type="entry name" value="ZAD"/>
    <property type="match status" value="1"/>
</dbReference>
<feature type="compositionally biased region" description="Basic and acidic residues" evidence="7">
    <location>
        <begin position="1310"/>
        <end position="1341"/>
    </location>
</feature>
<feature type="domain" description="C2H2-type" evidence="8">
    <location>
        <begin position="1156"/>
        <end position="1185"/>
    </location>
</feature>
<feature type="binding site" evidence="6">
    <location>
        <position position="12"/>
    </location>
    <ligand>
        <name>Zn(2+)</name>
        <dbReference type="ChEBI" id="CHEBI:29105"/>
    </ligand>
</feature>
<feature type="domain" description="C2H2-type" evidence="8">
    <location>
        <begin position="1275"/>
        <end position="1298"/>
    </location>
</feature>
<dbReference type="EMBL" id="OA565678">
    <property type="protein sequence ID" value="CAD7197505.1"/>
    <property type="molecule type" value="Genomic_DNA"/>
</dbReference>
<feature type="region of interest" description="Disordered" evidence="7">
    <location>
        <begin position="118"/>
        <end position="171"/>
    </location>
</feature>
<evidence type="ECO:0000313" key="10">
    <source>
        <dbReference type="EMBL" id="CAD7197505.1"/>
    </source>
</evidence>
<organism evidence="10">
    <name type="scientific">Timema douglasi</name>
    <name type="common">Walking stick</name>
    <dbReference type="NCBI Taxonomy" id="61478"/>
    <lineage>
        <taxon>Eukaryota</taxon>
        <taxon>Metazoa</taxon>
        <taxon>Ecdysozoa</taxon>
        <taxon>Arthropoda</taxon>
        <taxon>Hexapoda</taxon>
        <taxon>Insecta</taxon>
        <taxon>Pterygota</taxon>
        <taxon>Neoptera</taxon>
        <taxon>Polyneoptera</taxon>
        <taxon>Phasmatodea</taxon>
        <taxon>Timematodea</taxon>
        <taxon>Timematoidea</taxon>
        <taxon>Timematidae</taxon>
        <taxon>Timema</taxon>
    </lineage>
</organism>
<dbReference type="Pfam" id="PF07776">
    <property type="entry name" value="zf-AD"/>
    <property type="match status" value="1"/>
</dbReference>
<dbReference type="InterPro" id="IPR012934">
    <property type="entry name" value="Znf_AD"/>
</dbReference>
<evidence type="ECO:0000256" key="2">
    <source>
        <dbReference type="ARBA" id="ARBA00022737"/>
    </source>
</evidence>
<feature type="compositionally biased region" description="Basic and acidic residues" evidence="7">
    <location>
        <begin position="435"/>
        <end position="452"/>
    </location>
</feature>
<feature type="domain" description="C2H2-type" evidence="8">
    <location>
        <begin position="786"/>
        <end position="814"/>
    </location>
</feature>
<dbReference type="GO" id="GO:0005634">
    <property type="term" value="C:nucleus"/>
    <property type="evidence" value="ECO:0007669"/>
    <property type="project" value="InterPro"/>
</dbReference>
<name>A0A7R8VJ08_TIMDO</name>
<feature type="domain" description="C2H2-type" evidence="8">
    <location>
        <begin position="1340"/>
        <end position="1368"/>
    </location>
</feature>
<keyword evidence="1 6" id="KW-0479">Metal-binding</keyword>
<reference evidence="10" key="1">
    <citation type="submission" date="2020-11" db="EMBL/GenBank/DDBJ databases">
        <authorList>
            <person name="Tran Van P."/>
        </authorList>
    </citation>
    <scope>NUCLEOTIDE SEQUENCE</scope>
</reference>
<feature type="compositionally biased region" description="Polar residues" evidence="7">
    <location>
        <begin position="1770"/>
        <end position="1784"/>
    </location>
</feature>
<feature type="region of interest" description="Disordered" evidence="7">
    <location>
        <begin position="433"/>
        <end position="476"/>
    </location>
</feature>
<gene>
    <name evidence="10" type="ORF">TDIB3V08_LOCUS3811</name>
</gene>
<feature type="region of interest" description="Disordered" evidence="7">
    <location>
        <begin position="1737"/>
        <end position="1827"/>
    </location>
</feature>
<feature type="domain" description="C2H2-type" evidence="8">
    <location>
        <begin position="815"/>
        <end position="844"/>
    </location>
</feature>
<evidence type="ECO:0000256" key="5">
    <source>
        <dbReference type="PROSITE-ProRule" id="PRU00042"/>
    </source>
</evidence>
<feature type="binding site" evidence="6">
    <location>
        <position position="58"/>
    </location>
    <ligand>
        <name>Zn(2+)</name>
        <dbReference type="ChEBI" id="CHEBI:29105"/>
    </ligand>
</feature>
<dbReference type="SMART" id="SM00868">
    <property type="entry name" value="zf-AD"/>
    <property type="match status" value="2"/>
</dbReference>
<feature type="domain" description="C2H2-type" evidence="8">
    <location>
        <begin position="1564"/>
        <end position="1592"/>
    </location>
</feature>
<feature type="domain" description="C2H2-type" evidence="8">
    <location>
        <begin position="662"/>
        <end position="689"/>
    </location>
</feature>
<evidence type="ECO:0000259" key="9">
    <source>
        <dbReference type="PROSITE" id="PS51915"/>
    </source>
</evidence>